<evidence type="ECO:0000256" key="1">
    <source>
        <dbReference type="ARBA" id="ARBA00007749"/>
    </source>
</evidence>
<dbReference type="SMART" id="SM00849">
    <property type="entry name" value="Lactamase_B"/>
    <property type="match status" value="1"/>
</dbReference>
<evidence type="ECO:0000256" key="4">
    <source>
        <dbReference type="ARBA" id="ARBA00022833"/>
    </source>
</evidence>
<dbReference type="SUPFAM" id="SSF56281">
    <property type="entry name" value="Metallo-hydrolase/oxidoreductase"/>
    <property type="match status" value="1"/>
</dbReference>
<dbReference type="GO" id="GO:0046872">
    <property type="term" value="F:metal ion binding"/>
    <property type="evidence" value="ECO:0007669"/>
    <property type="project" value="UniProtKB-KW"/>
</dbReference>
<accession>A0A9D2AP89</accession>
<dbReference type="Proteomes" id="UP000824246">
    <property type="component" value="Unassembled WGS sequence"/>
</dbReference>
<dbReference type="PANTHER" id="PTHR42978:SF6">
    <property type="entry name" value="QUORUM-QUENCHING LACTONASE YTNP-RELATED"/>
    <property type="match status" value="1"/>
</dbReference>
<evidence type="ECO:0000256" key="2">
    <source>
        <dbReference type="ARBA" id="ARBA00022723"/>
    </source>
</evidence>
<dbReference type="InterPro" id="IPR001279">
    <property type="entry name" value="Metallo-B-lactamas"/>
</dbReference>
<proteinExistence type="inferred from homology"/>
<feature type="domain" description="Metallo-beta-lactamase" evidence="5">
    <location>
        <begin position="92"/>
        <end position="278"/>
    </location>
</feature>
<gene>
    <name evidence="6" type="ORF">H9982_03405</name>
</gene>
<dbReference type="GO" id="GO:0016787">
    <property type="term" value="F:hydrolase activity"/>
    <property type="evidence" value="ECO:0007669"/>
    <property type="project" value="UniProtKB-KW"/>
</dbReference>
<dbReference type="Gene3D" id="3.60.15.10">
    <property type="entry name" value="Ribonuclease Z/Hydroxyacylglutathione hydrolase-like"/>
    <property type="match status" value="1"/>
</dbReference>
<dbReference type="EMBL" id="DXFB01000090">
    <property type="protein sequence ID" value="HIX45247.1"/>
    <property type="molecule type" value="Genomic_DNA"/>
</dbReference>
<sequence length="288" mass="31440">MNSKLVKTTGAIVMLAMTFTSCVSKSGTSQQEEKNTGETTSIEGVDTLQLDNVTAVWLQDNGSDKLMPRTLFADAPDTLIEQLSLQEGIPSTVSAFWVEANGEHILFDAGVGGTDGKFMERLHAIGVTPDDVRYLYLTHLHFDHIGGMMCGDSIRFPQAEVYVAKAEYDAWMQMPAEQNAKVVATMEAYKERLHLFAFGDTLPGGVLAIDAAGHTPGHTAFKAGSLLVVGDIMHGAALQVPHPEYCAEYDMDKAKAVEARRRLMEYARDNRLTMAGMHLPAPAFLDIE</sequence>
<comment type="caution">
    <text evidence="6">The sequence shown here is derived from an EMBL/GenBank/DDBJ whole genome shotgun (WGS) entry which is preliminary data.</text>
</comment>
<organism evidence="6 7">
    <name type="scientific">Candidatus Barnesiella excrementipullorum</name>
    <dbReference type="NCBI Taxonomy" id="2838479"/>
    <lineage>
        <taxon>Bacteria</taxon>
        <taxon>Pseudomonadati</taxon>
        <taxon>Bacteroidota</taxon>
        <taxon>Bacteroidia</taxon>
        <taxon>Bacteroidales</taxon>
        <taxon>Barnesiellaceae</taxon>
        <taxon>Barnesiella</taxon>
    </lineage>
</organism>
<keyword evidence="4" id="KW-0862">Zinc</keyword>
<protein>
    <submittedName>
        <fullName evidence="6">MBL fold metallo-hydrolase</fullName>
    </submittedName>
</protein>
<name>A0A9D2AP89_9BACT</name>
<dbReference type="Pfam" id="PF00753">
    <property type="entry name" value="Lactamase_B"/>
    <property type="match status" value="1"/>
</dbReference>
<dbReference type="CDD" id="cd07720">
    <property type="entry name" value="OPHC2-like_MBL-fold"/>
    <property type="match status" value="1"/>
</dbReference>
<comment type="similarity">
    <text evidence="1">Belongs to the metallo-beta-lactamase superfamily.</text>
</comment>
<evidence type="ECO:0000313" key="6">
    <source>
        <dbReference type="EMBL" id="HIX45247.1"/>
    </source>
</evidence>
<dbReference type="PANTHER" id="PTHR42978">
    <property type="entry name" value="QUORUM-QUENCHING LACTONASE YTNP-RELATED-RELATED"/>
    <property type="match status" value="1"/>
</dbReference>
<evidence type="ECO:0000259" key="5">
    <source>
        <dbReference type="SMART" id="SM00849"/>
    </source>
</evidence>
<dbReference type="AlphaFoldDB" id="A0A9D2AP89"/>
<evidence type="ECO:0000256" key="3">
    <source>
        <dbReference type="ARBA" id="ARBA00022801"/>
    </source>
</evidence>
<evidence type="ECO:0000313" key="7">
    <source>
        <dbReference type="Proteomes" id="UP000824246"/>
    </source>
</evidence>
<dbReference type="InterPro" id="IPR036866">
    <property type="entry name" value="RibonucZ/Hydroxyglut_hydro"/>
</dbReference>
<reference evidence="6" key="1">
    <citation type="journal article" date="2021" name="PeerJ">
        <title>Extensive microbial diversity within the chicken gut microbiome revealed by metagenomics and culture.</title>
        <authorList>
            <person name="Gilroy R."/>
            <person name="Ravi A."/>
            <person name="Getino M."/>
            <person name="Pursley I."/>
            <person name="Horton D.L."/>
            <person name="Alikhan N.F."/>
            <person name="Baker D."/>
            <person name="Gharbi K."/>
            <person name="Hall N."/>
            <person name="Watson M."/>
            <person name="Adriaenssens E.M."/>
            <person name="Foster-Nyarko E."/>
            <person name="Jarju S."/>
            <person name="Secka A."/>
            <person name="Antonio M."/>
            <person name="Oren A."/>
            <person name="Chaudhuri R.R."/>
            <person name="La Ragione R."/>
            <person name="Hildebrand F."/>
            <person name="Pallen M.J."/>
        </authorList>
    </citation>
    <scope>NUCLEOTIDE SEQUENCE</scope>
    <source>
        <strain evidence="6">ChiHjej12B11-16260</strain>
    </source>
</reference>
<keyword evidence="2" id="KW-0479">Metal-binding</keyword>
<dbReference type="PROSITE" id="PS51257">
    <property type="entry name" value="PROKAR_LIPOPROTEIN"/>
    <property type="match status" value="1"/>
</dbReference>
<keyword evidence="3" id="KW-0378">Hydrolase</keyword>
<dbReference type="InterPro" id="IPR051013">
    <property type="entry name" value="MBL_superfamily_lactonases"/>
</dbReference>
<reference evidence="6" key="2">
    <citation type="submission" date="2021-04" db="EMBL/GenBank/DDBJ databases">
        <authorList>
            <person name="Gilroy R."/>
        </authorList>
    </citation>
    <scope>NUCLEOTIDE SEQUENCE</scope>
    <source>
        <strain evidence="6">ChiHjej12B11-16260</strain>
    </source>
</reference>